<dbReference type="EMBL" id="AP022871">
    <property type="protein sequence ID" value="BCB89406.1"/>
    <property type="molecule type" value="Genomic_DNA"/>
</dbReference>
<keyword evidence="2" id="KW-0472">Membrane</keyword>
<protein>
    <submittedName>
        <fullName evidence="3">Uncharacterized protein</fullName>
    </submittedName>
</protein>
<dbReference type="AlphaFoldDB" id="A0A6F8YTM9"/>
<organism evidence="3 4">
    <name type="scientific">Phytohabitans suffuscus</name>
    <dbReference type="NCBI Taxonomy" id="624315"/>
    <lineage>
        <taxon>Bacteria</taxon>
        <taxon>Bacillati</taxon>
        <taxon>Actinomycetota</taxon>
        <taxon>Actinomycetes</taxon>
        <taxon>Micromonosporales</taxon>
        <taxon>Micromonosporaceae</taxon>
    </lineage>
</organism>
<evidence type="ECO:0000313" key="4">
    <source>
        <dbReference type="Proteomes" id="UP000503011"/>
    </source>
</evidence>
<name>A0A6F8YTM9_9ACTN</name>
<evidence type="ECO:0000256" key="2">
    <source>
        <dbReference type="SAM" id="Phobius"/>
    </source>
</evidence>
<feature type="region of interest" description="Disordered" evidence="1">
    <location>
        <begin position="1"/>
        <end position="50"/>
    </location>
</feature>
<keyword evidence="4" id="KW-1185">Reference proteome</keyword>
<proteinExistence type="predicted"/>
<evidence type="ECO:0000313" key="3">
    <source>
        <dbReference type="EMBL" id="BCB89406.1"/>
    </source>
</evidence>
<dbReference type="Proteomes" id="UP000503011">
    <property type="component" value="Chromosome"/>
</dbReference>
<feature type="transmembrane region" description="Helical" evidence="2">
    <location>
        <begin position="84"/>
        <end position="107"/>
    </location>
</feature>
<accession>A0A6F8YTM9</accession>
<keyword evidence="2" id="KW-0812">Transmembrane</keyword>
<gene>
    <name evidence="3" type="ORF">Psuf_067190</name>
</gene>
<evidence type="ECO:0000256" key="1">
    <source>
        <dbReference type="SAM" id="MobiDB-lite"/>
    </source>
</evidence>
<keyword evidence="2" id="KW-1133">Transmembrane helix</keyword>
<dbReference type="KEGG" id="psuu:Psuf_067190"/>
<reference evidence="3 4" key="1">
    <citation type="submission" date="2020-03" db="EMBL/GenBank/DDBJ databases">
        <title>Whole genome shotgun sequence of Phytohabitans suffuscus NBRC 105367.</title>
        <authorList>
            <person name="Komaki H."/>
            <person name="Tamura T."/>
        </authorList>
    </citation>
    <scope>NUCLEOTIDE SEQUENCE [LARGE SCALE GENOMIC DNA]</scope>
    <source>
        <strain evidence="3 4">NBRC 105367</strain>
    </source>
</reference>
<sequence length="110" mass="12695">MNEPRGSRPRGPERQHQPRQKTVGRAPVNRVVARAKPYRPSRPVRGVAPQPDVSTRLIQRLDVTAPVFLDRSGRRGRRLRRTTYWLVAVSLIMLALLWLSQVLVVAWEIR</sequence>
<reference evidence="3 4" key="2">
    <citation type="submission" date="2020-03" db="EMBL/GenBank/DDBJ databases">
        <authorList>
            <person name="Ichikawa N."/>
            <person name="Kimura A."/>
            <person name="Kitahashi Y."/>
            <person name="Uohara A."/>
        </authorList>
    </citation>
    <scope>NUCLEOTIDE SEQUENCE [LARGE SCALE GENOMIC DNA]</scope>
    <source>
        <strain evidence="3 4">NBRC 105367</strain>
    </source>
</reference>